<dbReference type="SUPFAM" id="SSF46689">
    <property type="entry name" value="Homeodomain-like"/>
    <property type="match status" value="1"/>
</dbReference>
<dbReference type="PANTHER" id="PTHR32071">
    <property type="entry name" value="TRANSCRIPTIONAL REGULATORY PROTEIN"/>
    <property type="match status" value="1"/>
</dbReference>
<name>A0A932HZS4_UNCTE</name>
<dbReference type="EMBL" id="JACPUR010000016">
    <property type="protein sequence ID" value="MBI3127157.1"/>
    <property type="molecule type" value="Genomic_DNA"/>
</dbReference>
<keyword evidence="5" id="KW-0804">Transcription</keyword>
<dbReference type="PRINTS" id="PR01590">
    <property type="entry name" value="HTHFIS"/>
</dbReference>
<organism evidence="9 10">
    <name type="scientific">Tectimicrobiota bacterium</name>
    <dbReference type="NCBI Taxonomy" id="2528274"/>
    <lineage>
        <taxon>Bacteria</taxon>
        <taxon>Pseudomonadati</taxon>
        <taxon>Nitrospinota/Tectimicrobiota group</taxon>
        <taxon>Candidatus Tectimicrobiota</taxon>
    </lineage>
</organism>
<feature type="domain" description="Sigma-54 factor interaction" evidence="7">
    <location>
        <begin position="154"/>
        <end position="383"/>
    </location>
</feature>
<dbReference type="SMART" id="SM00382">
    <property type="entry name" value="AAA"/>
    <property type="match status" value="1"/>
</dbReference>
<gene>
    <name evidence="9" type="ORF">HYZ11_06105</name>
</gene>
<protein>
    <submittedName>
        <fullName evidence="9">Sigma-54-dependent Fis family transcriptional regulator</fullName>
    </submittedName>
</protein>
<dbReference type="Proteomes" id="UP000782312">
    <property type="component" value="Unassembled WGS sequence"/>
</dbReference>
<dbReference type="Pfam" id="PF00158">
    <property type="entry name" value="Sigma54_activat"/>
    <property type="match status" value="1"/>
</dbReference>
<dbReference type="InterPro" id="IPR025943">
    <property type="entry name" value="Sigma_54_int_dom_ATP-bd_2"/>
</dbReference>
<keyword evidence="2" id="KW-0067">ATP-binding</keyword>
<dbReference type="SMART" id="SM00448">
    <property type="entry name" value="REC"/>
    <property type="match status" value="1"/>
</dbReference>
<evidence type="ECO:0000256" key="5">
    <source>
        <dbReference type="ARBA" id="ARBA00023163"/>
    </source>
</evidence>
<evidence type="ECO:0000256" key="1">
    <source>
        <dbReference type="ARBA" id="ARBA00022741"/>
    </source>
</evidence>
<dbReference type="InterPro" id="IPR003593">
    <property type="entry name" value="AAA+_ATPase"/>
</dbReference>
<sequence>MIARILLVEDCVKQRTMIRHGLNEFGFEIIEADNVENAKEKLRHHIPDIFVIDLHLPGRDGFDFCVDIQQDPALTSIPRLMLTGDSTMDNQLLGLSEYVDDYVTKPFRLELLNARIKALLRRYNPYLLSDNTSSVDLQALPESNDAYPTFGSGIIGASKPMLDVFASLKKFAQANAPVLITGESGTGKELAARTIHERSSRSGGPFVSINCGAIPDNLLEAELFGYERGAFTGAHARKKGKVEMAHGGTLFFDEIGELSLSLQVKLLRFLETYRFERLGGMESLKVDVLFVAATNKNLQRAIEAGTFREDLYFRLAVLSLELPPLRTRGEDKIIISNALLKRFSQEARIKVEGFAPDALNAIRMHHWPGNVRELANCIRRALVMTDHRWIRKEDLNLSKGSDGMRVEVPGSLHEAKEQTERMFLEEAIARHKGNLSRAARELGISRPTLYGRIKKYNLRPDALGNS</sequence>
<dbReference type="InterPro" id="IPR027417">
    <property type="entry name" value="P-loop_NTPase"/>
</dbReference>
<evidence type="ECO:0000256" key="3">
    <source>
        <dbReference type="ARBA" id="ARBA00023015"/>
    </source>
</evidence>
<evidence type="ECO:0000259" key="7">
    <source>
        <dbReference type="PROSITE" id="PS50045"/>
    </source>
</evidence>
<evidence type="ECO:0000256" key="2">
    <source>
        <dbReference type="ARBA" id="ARBA00022840"/>
    </source>
</evidence>
<dbReference type="InterPro" id="IPR058031">
    <property type="entry name" value="AAA_lid_NorR"/>
</dbReference>
<dbReference type="GO" id="GO:0000160">
    <property type="term" value="P:phosphorelay signal transduction system"/>
    <property type="evidence" value="ECO:0007669"/>
    <property type="project" value="InterPro"/>
</dbReference>
<keyword evidence="4" id="KW-0238">DNA-binding</keyword>
<dbReference type="Gene3D" id="1.10.10.60">
    <property type="entry name" value="Homeodomain-like"/>
    <property type="match status" value="1"/>
</dbReference>
<reference evidence="9" key="1">
    <citation type="submission" date="2020-07" db="EMBL/GenBank/DDBJ databases">
        <title>Huge and variable diversity of episymbiotic CPR bacteria and DPANN archaea in groundwater ecosystems.</title>
        <authorList>
            <person name="He C.Y."/>
            <person name="Keren R."/>
            <person name="Whittaker M."/>
            <person name="Farag I.F."/>
            <person name="Doudna J."/>
            <person name="Cate J.H.D."/>
            <person name="Banfield J.F."/>
        </authorList>
    </citation>
    <scope>NUCLEOTIDE SEQUENCE</scope>
    <source>
        <strain evidence="9">NC_groundwater_763_Ag_S-0.2um_68_21</strain>
    </source>
</reference>
<dbReference type="SUPFAM" id="SSF52540">
    <property type="entry name" value="P-loop containing nucleoside triphosphate hydrolases"/>
    <property type="match status" value="1"/>
</dbReference>
<feature type="domain" description="Response regulatory" evidence="8">
    <location>
        <begin position="4"/>
        <end position="120"/>
    </location>
</feature>
<dbReference type="SUPFAM" id="SSF52172">
    <property type="entry name" value="CheY-like"/>
    <property type="match status" value="1"/>
</dbReference>
<dbReference type="GO" id="GO:0043565">
    <property type="term" value="F:sequence-specific DNA binding"/>
    <property type="evidence" value="ECO:0007669"/>
    <property type="project" value="InterPro"/>
</dbReference>
<keyword evidence="1" id="KW-0547">Nucleotide-binding</keyword>
<dbReference type="InterPro" id="IPR009057">
    <property type="entry name" value="Homeodomain-like_sf"/>
</dbReference>
<keyword evidence="6" id="KW-0597">Phosphoprotein</keyword>
<dbReference type="PROSITE" id="PS00676">
    <property type="entry name" value="SIGMA54_INTERACT_2"/>
    <property type="match status" value="1"/>
</dbReference>
<dbReference type="Pfam" id="PF25601">
    <property type="entry name" value="AAA_lid_14"/>
    <property type="match status" value="1"/>
</dbReference>
<keyword evidence="3" id="KW-0805">Transcription regulation</keyword>
<dbReference type="Gene3D" id="1.10.8.60">
    <property type="match status" value="1"/>
</dbReference>
<dbReference type="GO" id="GO:0006355">
    <property type="term" value="P:regulation of DNA-templated transcription"/>
    <property type="evidence" value="ECO:0007669"/>
    <property type="project" value="InterPro"/>
</dbReference>
<dbReference type="Pfam" id="PF00072">
    <property type="entry name" value="Response_reg"/>
    <property type="match status" value="1"/>
</dbReference>
<dbReference type="Gene3D" id="3.40.50.300">
    <property type="entry name" value="P-loop containing nucleotide triphosphate hydrolases"/>
    <property type="match status" value="1"/>
</dbReference>
<evidence type="ECO:0000313" key="9">
    <source>
        <dbReference type="EMBL" id="MBI3127157.1"/>
    </source>
</evidence>
<evidence type="ECO:0000259" key="8">
    <source>
        <dbReference type="PROSITE" id="PS50110"/>
    </source>
</evidence>
<dbReference type="InterPro" id="IPR001789">
    <property type="entry name" value="Sig_transdc_resp-reg_receiver"/>
</dbReference>
<dbReference type="AlphaFoldDB" id="A0A932HZS4"/>
<dbReference type="Gene3D" id="3.40.50.2300">
    <property type="match status" value="1"/>
</dbReference>
<comment type="caution">
    <text evidence="9">The sequence shown here is derived from an EMBL/GenBank/DDBJ whole genome shotgun (WGS) entry which is preliminary data.</text>
</comment>
<accession>A0A932HZS4</accession>
<dbReference type="InterPro" id="IPR025944">
    <property type="entry name" value="Sigma_54_int_dom_CS"/>
</dbReference>
<dbReference type="InterPro" id="IPR011006">
    <property type="entry name" value="CheY-like_superfamily"/>
</dbReference>
<dbReference type="GO" id="GO:0005524">
    <property type="term" value="F:ATP binding"/>
    <property type="evidence" value="ECO:0007669"/>
    <property type="project" value="UniProtKB-KW"/>
</dbReference>
<proteinExistence type="predicted"/>
<evidence type="ECO:0000256" key="6">
    <source>
        <dbReference type="PROSITE-ProRule" id="PRU00169"/>
    </source>
</evidence>
<dbReference type="PROSITE" id="PS50045">
    <property type="entry name" value="SIGMA54_INTERACT_4"/>
    <property type="match status" value="1"/>
</dbReference>
<evidence type="ECO:0000313" key="10">
    <source>
        <dbReference type="Proteomes" id="UP000782312"/>
    </source>
</evidence>
<feature type="modified residue" description="4-aspartylphosphate" evidence="6">
    <location>
        <position position="53"/>
    </location>
</feature>
<dbReference type="FunFam" id="3.40.50.300:FF:000006">
    <property type="entry name" value="DNA-binding transcriptional regulator NtrC"/>
    <property type="match status" value="1"/>
</dbReference>
<dbReference type="CDD" id="cd00009">
    <property type="entry name" value="AAA"/>
    <property type="match status" value="1"/>
</dbReference>
<dbReference type="PANTHER" id="PTHR32071:SF113">
    <property type="entry name" value="ALGINATE BIOSYNTHESIS TRANSCRIPTIONAL REGULATORY PROTEIN ALGB"/>
    <property type="match status" value="1"/>
</dbReference>
<dbReference type="Pfam" id="PF02954">
    <property type="entry name" value="HTH_8"/>
    <property type="match status" value="1"/>
</dbReference>
<dbReference type="InterPro" id="IPR002078">
    <property type="entry name" value="Sigma_54_int"/>
</dbReference>
<dbReference type="InterPro" id="IPR002197">
    <property type="entry name" value="HTH_Fis"/>
</dbReference>
<dbReference type="PROSITE" id="PS50110">
    <property type="entry name" value="RESPONSE_REGULATORY"/>
    <property type="match status" value="1"/>
</dbReference>
<evidence type="ECO:0000256" key="4">
    <source>
        <dbReference type="ARBA" id="ARBA00023125"/>
    </source>
</evidence>
<dbReference type="PROSITE" id="PS00688">
    <property type="entry name" value="SIGMA54_INTERACT_3"/>
    <property type="match status" value="1"/>
</dbReference>